<evidence type="ECO:0000256" key="1">
    <source>
        <dbReference type="ARBA" id="ARBA00004141"/>
    </source>
</evidence>
<keyword evidence="7 9" id="KW-0675">Receptor</keyword>
<evidence type="ECO:0000256" key="7">
    <source>
        <dbReference type="ARBA" id="ARBA00023170"/>
    </source>
</evidence>
<dbReference type="GO" id="GO:0005886">
    <property type="term" value="C:plasma membrane"/>
    <property type="evidence" value="ECO:0007669"/>
    <property type="project" value="UniProtKB-SubCell"/>
</dbReference>
<accession>A0A6G1LQM3</accession>
<keyword evidence="4 9" id="KW-0552">Olfaction</keyword>
<dbReference type="GO" id="GO:0007165">
    <property type="term" value="P:signal transduction"/>
    <property type="evidence" value="ECO:0007669"/>
    <property type="project" value="UniProtKB-KW"/>
</dbReference>
<protein>
    <recommendedName>
        <fullName evidence="9">Odorant receptor</fullName>
    </recommendedName>
</protein>
<dbReference type="Proteomes" id="UP000479987">
    <property type="component" value="Unassembled WGS sequence"/>
</dbReference>
<keyword evidence="8 9" id="KW-0807">Transducer</keyword>
<evidence type="ECO:0000256" key="4">
    <source>
        <dbReference type="ARBA" id="ARBA00022725"/>
    </source>
</evidence>
<feature type="transmembrane region" description="Helical" evidence="9">
    <location>
        <begin position="84"/>
        <end position="103"/>
    </location>
</feature>
<keyword evidence="3 9" id="KW-0812">Transmembrane</keyword>
<organism evidence="10 11">
    <name type="scientific">Nylanderia fulva</name>
    <dbReference type="NCBI Taxonomy" id="613905"/>
    <lineage>
        <taxon>Eukaryota</taxon>
        <taxon>Metazoa</taxon>
        <taxon>Ecdysozoa</taxon>
        <taxon>Arthropoda</taxon>
        <taxon>Hexapoda</taxon>
        <taxon>Insecta</taxon>
        <taxon>Pterygota</taxon>
        <taxon>Neoptera</taxon>
        <taxon>Endopterygota</taxon>
        <taxon>Hymenoptera</taxon>
        <taxon>Apocrita</taxon>
        <taxon>Aculeata</taxon>
        <taxon>Formicoidea</taxon>
        <taxon>Formicidae</taxon>
        <taxon>Formicinae</taxon>
        <taxon>Nylanderia</taxon>
    </lineage>
</organism>
<dbReference type="InterPro" id="IPR004117">
    <property type="entry name" value="7tm6_olfct_rcpt"/>
</dbReference>
<evidence type="ECO:0000256" key="2">
    <source>
        <dbReference type="ARBA" id="ARBA00022606"/>
    </source>
</evidence>
<evidence type="ECO:0000313" key="10">
    <source>
        <dbReference type="EMBL" id="KAF3054575.1"/>
    </source>
</evidence>
<feature type="transmembrane region" description="Helical" evidence="9">
    <location>
        <begin position="203"/>
        <end position="225"/>
    </location>
</feature>
<dbReference type="PANTHER" id="PTHR21137:SF42">
    <property type="entry name" value="ODORANT RECEPTOR 83A"/>
    <property type="match status" value="1"/>
</dbReference>
<evidence type="ECO:0000256" key="6">
    <source>
        <dbReference type="ARBA" id="ARBA00023136"/>
    </source>
</evidence>
<comment type="subcellular location">
    <subcellularLocation>
        <location evidence="9">Cell membrane</location>
        <topology evidence="9">Multi-pass membrane protein</topology>
    </subcellularLocation>
    <subcellularLocation>
        <location evidence="1">Membrane</location>
        <topology evidence="1">Multi-pass membrane protein</topology>
    </subcellularLocation>
</comment>
<dbReference type="AlphaFoldDB" id="A0A6G1LQM3"/>
<feature type="transmembrane region" description="Helical" evidence="9">
    <location>
        <begin position="52"/>
        <end position="72"/>
    </location>
</feature>
<comment type="similarity">
    <text evidence="9">Belongs to the insect chemoreceptor superfamily. Heteromeric odorant receptor channel (TC 1.A.69) family.</text>
</comment>
<keyword evidence="5 9" id="KW-1133">Transmembrane helix</keyword>
<feature type="transmembrane region" description="Helical" evidence="9">
    <location>
        <begin position="308"/>
        <end position="331"/>
    </location>
</feature>
<dbReference type="GO" id="GO:0004984">
    <property type="term" value="F:olfactory receptor activity"/>
    <property type="evidence" value="ECO:0007669"/>
    <property type="project" value="InterPro"/>
</dbReference>
<evidence type="ECO:0000256" key="9">
    <source>
        <dbReference type="RuleBase" id="RU351113"/>
    </source>
</evidence>
<name>A0A6G1LQM3_9HYME</name>
<keyword evidence="6 9" id="KW-0472">Membrane</keyword>
<dbReference type="Pfam" id="PF02949">
    <property type="entry name" value="7tm_6"/>
    <property type="match status" value="1"/>
</dbReference>
<dbReference type="GO" id="GO:0005549">
    <property type="term" value="F:odorant binding"/>
    <property type="evidence" value="ECO:0007669"/>
    <property type="project" value="InterPro"/>
</dbReference>
<keyword evidence="11" id="KW-1185">Reference proteome</keyword>
<feature type="transmembrane region" description="Helical" evidence="9">
    <location>
        <begin position="140"/>
        <end position="158"/>
    </location>
</feature>
<evidence type="ECO:0000313" key="11">
    <source>
        <dbReference type="Proteomes" id="UP000479987"/>
    </source>
</evidence>
<gene>
    <name evidence="10" type="primary">Or-089</name>
    <name evidence="10" type="synonym">Nful_v1.0-Or-089</name>
    <name evidence="10" type="ORF">NFUL_NFUL000099</name>
</gene>
<dbReference type="PANTHER" id="PTHR21137">
    <property type="entry name" value="ODORANT RECEPTOR"/>
    <property type="match status" value="1"/>
</dbReference>
<dbReference type="EMBL" id="SGBU01000019">
    <property type="protein sequence ID" value="KAF3054575.1"/>
    <property type="molecule type" value="Genomic_DNA"/>
</dbReference>
<sequence length="409" mass="46700">MASKKCLSSKCRLKIVLNLSYAFTLSRQCLRLLGVWPDPYVSLNIFRPNIRFLIVVCILSIYVIVPQLTNMLRAWGNVSLMVEYLASANFCLMALSKLIATWYHGETLRTLMTSVVTDWRTSNPWERDTMLNIARRGRSLAFKCGIAATCTVTFYVSLNLLKFYRNVHLPQRNLVYRFSHFPYNIQKSPNYEITFFIQLSGGVYSALINCTVDCFVSILLLHMCAQLINLRMTLNNLVGELANKSISSSRFKGGLRMIAIRHQHLIRSVRTIDDCYSAVLFIHMLAATFQLCLETFQVFTMITDNVEISLIKVAFLSFYVVLVLTHLYIYCYSAERLITESTSIAYGVYECKWYDLPVKEAKDLMFIVYGSTIPLRLTAGKFGVFSIEMFGTTIKTSMGYVSALLAIKD</sequence>
<reference evidence="10 11" key="1">
    <citation type="submission" date="2019-08" db="EMBL/GenBank/DDBJ databases">
        <title>High quality draft denovo assembly of Nylanderia fulva.</title>
        <authorList>
            <person name="Vargo E.L."/>
            <person name="Tarone A.M."/>
            <person name="Konganti K.R."/>
        </authorList>
    </citation>
    <scope>NUCLEOTIDE SEQUENCE [LARGE SCALE GENOMIC DNA]</scope>
    <source>
        <strain evidence="10">TAMU-Nful-2015</strain>
        <tissue evidence="10">Whole body</tissue>
    </source>
</reference>
<comment type="caution">
    <text evidence="9">Lacks conserved residue(s) required for the propagation of feature annotation.</text>
</comment>
<evidence type="ECO:0000256" key="8">
    <source>
        <dbReference type="ARBA" id="ARBA00023224"/>
    </source>
</evidence>
<evidence type="ECO:0000256" key="5">
    <source>
        <dbReference type="ARBA" id="ARBA00022989"/>
    </source>
</evidence>
<comment type="caution">
    <text evidence="10">The sequence shown here is derived from an EMBL/GenBank/DDBJ whole genome shotgun (WGS) entry which is preliminary data.</text>
</comment>
<proteinExistence type="inferred from homology"/>
<feature type="transmembrane region" description="Helical" evidence="9">
    <location>
        <begin position="275"/>
        <end position="296"/>
    </location>
</feature>
<keyword evidence="2 9" id="KW-0716">Sensory transduction</keyword>
<evidence type="ECO:0000256" key="3">
    <source>
        <dbReference type="ARBA" id="ARBA00022692"/>
    </source>
</evidence>